<dbReference type="Proteomes" id="UP001500954">
    <property type="component" value="Unassembled WGS sequence"/>
</dbReference>
<reference evidence="3" key="1">
    <citation type="journal article" date="2019" name="Int. J. Syst. Evol. Microbiol.">
        <title>The Global Catalogue of Microorganisms (GCM) 10K type strain sequencing project: providing services to taxonomists for standard genome sequencing and annotation.</title>
        <authorList>
            <consortium name="The Broad Institute Genomics Platform"/>
            <consortium name="The Broad Institute Genome Sequencing Center for Infectious Disease"/>
            <person name="Wu L."/>
            <person name="Ma J."/>
        </authorList>
    </citation>
    <scope>NUCLEOTIDE SEQUENCE [LARGE SCALE GENOMIC DNA]</scope>
    <source>
        <strain evidence="3">JCM 17111</strain>
    </source>
</reference>
<evidence type="ECO:0000313" key="2">
    <source>
        <dbReference type="EMBL" id="GAA3560772.1"/>
    </source>
</evidence>
<accession>A0ABP6X5M5</accession>
<keyword evidence="1" id="KW-0812">Transmembrane</keyword>
<evidence type="ECO:0000313" key="3">
    <source>
        <dbReference type="Proteomes" id="UP001500954"/>
    </source>
</evidence>
<dbReference type="EMBL" id="BAABCY010000029">
    <property type="protein sequence ID" value="GAA3560772.1"/>
    <property type="molecule type" value="Genomic_DNA"/>
</dbReference>
<dbReference type="PROSITE" id="PS51257">
    <property type="entry name" value="PROKAR_LIPOPROTEIN"/>
    <property type="match status" value="1"/>
</dbReference>
<keyword evidence="3" id="KW-1185">Reference proteome</keyword>
<proteinExistence type="predicted"/>
<protein>
    <submittedName>
        <fullName evidence="2">Uncharacterized protein</fullName>
    </submittedName>
</protein>
<keyword evidence="1" id="KW-1133">Transmembrane helix</keyword>
<organism evidence="2 3">
    <name type="scientific">Snuella lapsa</name>
    <dbReference type="NCBI Taxonomy" id="870481"/>
    <lineage>
        <taxon>Bacteria</taxon>
        <taxon>Pseudomonadati</taxon>
        <taxon>Bacteroidota</taxon>
        <taxon>Flavobacteriia</taxon>
        <taxon>Flavobacteriales</taxon>
        <taxon>Flavobacteriaceae</taxon>
        <taxon>Snuella</taxon>
    </lineage>
</organism>
<sequence>MKSKHAFSFVIVVIILWITIYSCSKIYIKHDFRKNYRTFNDTLHVNIPDSSFFKIHLKNGDVSLLGDWKLNSDKDTIYGEGKLFDFNRNIISEGKLSFPLDDIAIVETNQFDAIKGKDKEKIAALSILTGINILGDVICITNPKACFGSCPTFYLNNASVFQSAHAEGFSSSISPSLEKQDLDALRYSTSSEIINITMKNEAYETHMINELFIQAVPKHPTDYVFHDKSNIFYRCKNLINVTNAKEGDKDISSFINNFDDFEYFSSTNSSDLSAKEEIYIEFDKAAFKNPGLVINFRQTLLTTFLLYNGLSYMGNEVGDYFAKIETNDQIKKHISNPFNYLGKIKLLYLDTKINNWTLFDELYETGPIAKNLMIAPLTEIPDIKNKIKIKIEMTKGLWRLDYLGLTSIQDSITAISIYPDQMIANKKDKNTIDAIFNDDNNYLVTFPGDEYEFKFRLPKLSDNRQYELFLSSKGYYLEWIRQNWIENKNLPKLKKMLLNDEKVWTELAKEFKEIEPDIEQLFWSSKYENCN</sequence>
<keyword evidence="1" id="KW-0472">Membrane</keyword>
<name>A0ABP6X5M5_9FLAO</name>
<dbReference type="RefSeq" id="WP_345004685.1">
    <property type="nucleotide sequence ID" value="NZ_BAABCY010000029.1"/>
</dbReference>
<evidence type="ECO:0000256" key="1">
    <source>
        <dbReference type="SAM" id="Phobius"/>
    </source>
</evidence>
<feature type="transmembrane region" description="Helical" evidence="1">
    <location>
        <begin position="6"/>
        <end position="28"/>
    </location>
</feature>
<gene>
    <name evidence="2" type="ORF">GCM10022395_09400</name>
</gene>
<comment type="caution">
    <text evidence="2">The sequence shown here is derived from an EMBL/GenBank/DDBJ whole genome shotgun (WGS) entry which is preliminary data.</text>
</comment>